<evidence type="ECO:0000313" key="2">
    <source>
        <dbReference type="EMBL" id="OGL78352.1"/>
    </source>
</evidence>
<sequence length="350" mass="37929">MKYPFLIAAFGSLLFLGLSCENNTITFSSSGTGDGGIYQTKDRGDTWEQKVFVSQQKKKITTIAQVNVTHIIADPKDSRVMYLITRESGLWKTTDAGEVWTQYSQGGGIHAMSIHPSDTQIIYLASGNTVQKSADGGNGWEEAYRDPRPGIAVSSIVVDAADPRHVTAATSAGDILESRDSGASWQVVYRFENPVAALLQAGATDVYFAAMPSQGVWRSLNEGKSWADITETLKDLSGAREFRMLIPDPATPRAFLLASAYGLFRTKDLGGSWDAIPLISRPGGVDIFSLAVNPKNSSQIYYAVPGALYRSANGGARWTTLALPSSKLPTALLVDHFNPNIMYMGFTKPK</sequence>
<dbReference type="PANTHER" id="PTHR43739:SF5">
    <property type="entry name" value="EXO-ALPHA-SIALIDASE"/>
    <property type="match status" value="1"/>
</dbReference>
<dbReference type="Gene3D" id="2.130.10.10">
    <property type="entry name" value="YVTN repeat-like/Quinoprotein amine dehydrogenase"/>
    <property type="match status" value="2"/>
</dbReference>
<evidence type="ECO:0000313" key="3">
    <source>
        <dbReference type="Proteomes" id="UP000176604"/>
    </source>
</evidence>
<proteinExistence type="predicted"/>
<name>A0A1F7UJB1_9BACT</name>
<gene>
    <name evidence="2" type="ORF">A3J43_02440</name>
</gene>
<protein>
    <recommendedName>
        <fullName evidence="4">Sortilin N-terminal domain-containing protein</fullName>
    </recommendedName>
</protein>
<dbReference type="PANTHER" id="PTHR43739">
    <property type="entry name" value="XYLOGLUCANASE (EUROFUNG)"/>
    <property type="match status" value="1"/>
</dbReference>
<comment type="caution">
    <text evidence="2">The sequence shown here is derived from an EMBL/GenBank/DDBJ whole genome shotgun (WGS) entry which is preliminary data.</text>
</comment>
<dbReference type="EMBL" id="MGEF01000033">
    <property type="protein sequence ID" value="OGL78352.1"/>
    <property type="molecule type" value="Genomic_DNA"/>
</dbReference>
<reference evidence="2 3" key="1">
    <citation type="journal article" date="2016" name="Nat. Commun.">
        <title>Thousands of microbial genomes shed light on interconnected biogeochemical processes in an aquifer system.</title>
        <authorList>
            <person name="Anantharaman K."/>
            <person name="Brown C.T."/>
            <person name="Hug L.A."/>
            <person name="Sharon I."/>
            <person name="Castelle C.J."/>
            <person name="Probst A.J."/>
            <person name="Thomas B.C."/>
            <person name="Singh A."/>
            <person name="Wilkins M.J."/>
            <person name="Karaoz U."/>
            <person name="Brodie E.L."/>
            <person name="Williams K.H."/>
            <person name="Hubbard S.S."/>
            <person name="Banfield J.F."/>
        </authorList>
    </citation>
    <scope>NUCLEOTIDE SEQUENCE [LARGE SCALE GENOMIC DNA]</scope>
</reference>
<dbReference type="PROSITE" id="PS51257">
    <property type="entry name" value="PROKAR_LIPOPROTEIN"/>
    <property type="match status" value="1"/>
</dbReference>
<dbReference type="STRING" id="1802397.A3J43_02440"/>
<feature type="chain" id="PRO_5009533064" description="Sortilin N-terminal domain-containing protein" evidence="1">
    <location>
        <begin position="22"/>
        <end position="350"/>
    </location>
</feature>
<evidence type="ECO:0008006" key="4">
    <source>
        <dbReference type="Google" id="ProtNLM"/>
    </source>
</evidence>
<dbReference type="Proteomes" id="UP000176604">
    <property type="component" value="Unassembled WGS sequence"/>
</dbReference>
<accession>A0A1F7UJB1</accession>
<dbReference type="InterPro" id="IPR015943">
    <property type="entry name" value="WD40/YVTN_repeat-like_dom_sf"/>
</dbReference>
<feature type="signal peptide" evidence="1">
    <location>
        <begin position="1"/>
        <end position="21"/>
    </location>
</feature>
<dbReference type="SUPFAM" id="SSF110296">
    <property type="entry name" value="Oligoxyloglucan reducing end-specific cellobiohydrolase"/>
    <property type="match status" value="2"/>
</dbReference>
<keyword evidence="1" id="KW-0732">Signal</keyword>
<evidence type="ECO:0000256" key="1">
    <source>
        <dbReference type="SAM" id="SignalP"/>
    </source>
</evidence>
<dbReference type="GO" id="GO:0010411">
    <property type="term" value="P:xyloglucan metabolic process"/>
    <property type="evidence" value="ECO:0007669"/>
    <property type="project" value="TreeGrafter"/>
</dbReference>
<organism evidence="2 3">
    <name type="scientific">Candidatus Uhrbacteria bacterium RIFCSPHIGHO2_12_FULL_54_23</name>
    <dbReference type="NCBI Taxonomy" id="1802397"/>
    <lineage>
        <taxon>Bacteria</taxon>
        <taxon>Candidatus Uhriibacteriota</taxon>
    </lineage>
</organism>
<dbReference type="InterPro" id="IPR052025">
    <property type="entry name" value="Xyloglucanase_GH74"/>
</dbReference>
<dbReference type="AlphaFoldDB" id="A0A1F7UJB1"/>